<comment type="subcellular location">
    <subcellularLocation>
        <location evidence="1">Mitochondrion</location>
    </subcellularLocation>
</comment>
<accession>A0AAN9BCM4</accession>
<comment type="similarity">
    <text evidence="1">Belongs to the MGME1 family.</text>
</comment>
<keyword evidence="1" id="KW-0378">Hydrolase</keyword>
<feature type="active site" evidence="1">
    <location>
        <position position="380"/>
    </location>
</feature>
<proteinExistence type="inferred from homology"/>
<comment type="caution">
    <text evidence="3">The sequence shown here is derived from an EMBL/GenBank/DDBJ whole genome shotgun (WGS) entry which is preliminary data.</text>
</comment>
<comment type="function">
    <text evidence="1">Metal-dependent single-stranded DNA (ssDNA) exonuclease involved in mitochondrial genome maintenance.</text>
</comment>
<keyword evidence="1" id="KW-0540">Nuclease</keyword>
<dbReference type="PANTHER" id="PTHR31340:SF3">
    <property type="entry name" value="MITOCHONDRIAL GENOME MAINTENANCE EXONUCLEASE 1"/>
    <property type="match status" value="1"/>
</dbReference>
<feature type="active site" evidence="1">
    <location>
        <position position="365"/>
    </location>
</feature>
<keyword evidence="1" id="KW-0496">Mitochondrion</keyword>
<evidence type="ECO:0000256" key="2">
    <source>
        <dbReference type="SAM" id="MobiDB-lite"/>
    </source>
</evidence>
<dbReference type="PANTHER" id="PTHR31340">
    <property type="entry name" value="MITOCHONDRIAL GENOME MAINTENANCE EXONUCLEASE 1"/>
    <property type="match status" value="1"/>
</dbReference>
<feature type="compositionally biased region" description="Polar residues" evidence="2">
    <location>
        <begin position="181"/>
        <end position="195"/>
    </location>
</feature>
<feature type="region of interest" description="Disordered" evidence="2">
    <location>
        <begin position="169"/>
        <end position="204"/>
    </location>
</feature>
<protein>
    <recommendedName>
        <fullName evidence="1">Mitochondrial genome maintenance exonuclease 1</fullName>
        <ecNumber evidence="1">3.1.-.-</ecNumber>
    </recommendedName>
</protein>
<dbReference type="GO" id="GO:0043504">
    <property type="term" value="P:mitochondrial DNA repair"/>
    <property type="evidence" value="ECO:0007669"/>
    <property type="project" value="UniProtKB-UniRule"/>
</dbReference>
<evidence type="ECO:0000313" key="4">
    <source>
        <dbReference type="Proteomes" id="UP001374579"/>
    </source>
</evidence>
<keyword evidence="4" id="KW-1185">Reference proteome</keyword>
<organism evidence="3 4">
    <name type="scientific">Littorina saxatilis</name>
    <dbReference type="NCBI Taxonomy" id="31220"/>
    <lineage>
        <taxon>Eukaryota</taxon>
        <taxon>Metazoa</taxon>
        <taxon>Spiralia</taxon>
        <taxon>Lophotrochozoa</taxon>
        <taxon>Mollusca</taxon>
        <taxon>Gastropoda</taxon>
        <taxon>Caenogastropoda</taxon>
        <taxon>Littorinimorpha</taxon>
        <taxon>Littorinoidea</taxon>
        <taxon>Littorinidae</taxon>
        <taxon>Littorina</taxon>
    </lineage>
</organism>
<dbReference type="GO" id="GO:0005739">
    <property type="term" value="C:mitochondrion"/>
    <property type="evidence" value="ECO:0007669"/>
    <property type="project" value="UniProtKB-SubCell"/>
</dbReference>
<dbReference type="GO" id="GO:0006264">
    <property type="term" value="P:mitochondrial DNA replication"/>
    <property type="evidence" value="ECO:0007669"/>
    <property type="project" value="TreeGrafter"/>
</dbReference>
<dbReference type="EMBL" id="JBAMIC010000008">
    <property type="protein sequence ID" value="KAK7103485.1"/>
    <property type="molecule type" value="Genomic_DNA"/>
</dbReference>
<gene>
    <name evidence="3" type="ORF">V1264_018370</name>
</gene>
<evidence type="ECO:0000313" key="3">
    <source>
        <dbReference type="EMBL" id="KAK7103485.1"/>
    </source>
</evidence>
<keyword evidence="1" id="KW-0269">Exonuclease</keyword>
<feature type="active site" evidence="1">
    <location>
        <position position="378"/>
    </location>
</feature>
<name>A0AAN9BCM4_9CAEN</name>
<dbReference type="Proteomes" id="UP001374579">
    <property type="component" value="Unassembled WGS sequence"/>
</dbReference>
<evidence type="ECO:0000256" key="1">
    <source>
        <dbReference type="HAMAP-Rule" id="MF_03030"/>
    </source>
</evidence>
<dbReference type="AlphaFoldDB" id="A0AAN9BCM4"/>
<dbReference type="EC" id="3.1.-.-" evidence="1"/>
<dbReference type="GO" id="GO:0008297">
    <property type="term" value="F:single-stranded DNA exodeoxyribonuclease activity"/>
    <property type="evidence" value="ECO:0007669"/>
    <property type="project" value="UniProtKB-UniRule"/>
</dbReference>
<sequence>MGVLGAQVLLKSAPLSVGVASSILRWNCNKRCFATKGKIVSHYIRWNAENKLLFGSKRMPGKKKTLSSGDAAKLKAKPQRVKVDKNTKFRLEEMYMASASQEVGSTETRAYSDEESRIANLHHVKPSVDQDFYPEKFWEETPPVGKTVGELDDFLGVNPVQEKGQMDIPKMLPVPKGKTTDAITSSKTQTASKGAQNKLKTKQSQLTAKVGEEITSQPQHKELEFVLRCPLFPEQFPETSTPGLEFSSRVESFGLRVLPSVKTILSKTRPDLSNFFLQRWREKMIKELGEDGFKRHQEATIWKGVNLHACVLQYLSGTPLEDLQIQENFQGHWSSISDVLPRVTEIGALEASVTHPWLHYKGTFDCIAKYKNVLCVIDWKTASKPKPLLSNLYDDPLQVVAYMGAINQCAEFKTKFGVVDQAAIVVAYPNGEDAHVHMLSRALCLRYWDQWCHRLHQYWDTVFSQKSQ</sequence>
<dbReference type="HAMAP" id="MF_03030">
    <property type="entry name" value="MGME1"/>
    <property type="match status" value="1"/>
</dbReference>
<reference evidence="3 4" key="1">
    <citation type="submission" date="2024-02" db="EMBL/GenBank/DDBJ databases">
        <title>Chromosome-scale genome assembly of the rough periwinkle Littorina saxatilis.</title>
        <authorList>
            <person name="De Jode A."/>
            <person name="Faria R."/>
            <person name="Formenti G."/>
            <person name="Sims Y."/>
            <person name="Smith T.P."/>
            <person name="Tracey A."/>
            <person name="Wood J.M.D."/>
            <person name="Zagrodzka Z.B."/>
            <person name="Johannesson K."/>
            <person name="Butlin R.K."/>
            <person name="Leder E.H."/>
        </authorList>
    </citation>
    <scope>NUCLEOTIDE SEQUENCE [LARGE SCALE GENOMIC DNA]</scope>
    <source>
        <strain evidence="3">Snail1</strain>
        <tissue evidence="3">Muscle</tissue>
    </source>
</reference>